<sequence>MAERTGGAGMFLAFVVGGLLVLVLAIGWMVWSGGLSVTAQAPKMDLRLPETPSLPAPSPNPQPTPAPSPLPKPG</sequence>
<dbReference type="AlphaFoldDB" id="A0A2D2B0J6"/>
<evidence type="ECO:0000256" key="1">
    <source>
        <dbReference type="SAM" id="MobiDB-lite"/>
    </source>
</evidence>
<keyword evidence="2" id="KW-0812">Transmembrane</keyword>
<feature type="compositionally biased region" description="Pro residues" evidence="1">
    <location>
        <begin position="52"/>
        <end position="74"/>
    </location>
</feature>
<feature type="region of interest" description="Disordered" evidence="1">
    <location>
        <begin position="46"/>
        <end position="74"/>
    </location>
</feature>
<accession>A0A2D2B0J6</accession>
<keyword evidence="2" id="KW-0472">Membrane</keyword>
<feature type="transmembrane region" description="Helical" evidence="2">
    <location>
        <begin position="12"/>
        <end position="31"/>
    </location>
</feature>
<evidence type="ECO:0000313" key="3">
    <source>
        <dbReference type="EMBL" id="ATQ43773.1"/>
    </source>
</evidence>
<dbReference type="EMBL" id="CP024201">
    <property type="protein sequence ID" value="ATQ43773.1"/>
    <property type="molecule type" value="Genomic_DNA"/>
</dbReference>
<keyword evidence="4" id="KW-1185">Reference proteome</keyword>
<protein>
    <submittedName>
        <fullName evidence="3">Uncharacterized protein</fullName>
    </submittedName>
</protein>
<evidence type="ECO:0000313" key="4">
    <source>
        <dbReference type="Proteomes" id="UP000228945"/>
    </source>
</evidence>
<keyword evidence="2" id="KW-1133">Transmembrane helix</keyword>
<dbReference type="KEGG" id="cmb:CSW64_15910"/>
<dbReference type="RefSeq" id="WP_099623022.1">
    <property type="nucleotide sequence ID" value="NZ_CP024201.1"/>
</dbReference>
<name>A0A2D2B0J6_9CAUL</name>
<gene>
    <name evidence="3" type="ORF">CSW64_15910</name>
</gene>
<organism evidence="3 4">
    <name type="scientific">Caulobacter mirabilis</name>
    <dbReference type="NCBI Taxonomy" id="69666"/>
    <lineage>
        <taxon>Bacteria</taxon>
        <taxon>Pseudomonadati</taxon>
        <taxon>Pseudomonadota</taxon>
        <taxon>Alphaproteobacteria</taxon>
        <taxon>Caulobacterales</taxon>
        <taxon>Caulobacteraceae</taxon>
        <taxon>Caulobacter</taxon>
    </lineage>
</organism>
<reference evidence="3 4" key="1">
    <citation type="submission" date="2017-10" db="EMBL/GenBank/DDBJ databases">
        <title>Genome sequence of Caulobacter mirabilis FWC38.</title>
        <authorList>
            <person name="Fiebig A."/>
            <person name="Crosson S."/>
        </authorList>
    </citation>
    <scope>NUCLEOTIDE SEQUENCE [LARGE SCALE GENOMIC DNA]</scope>
    <source>
        <strain evidence="3 4">FWC 38</strain>
    </source>
</reference>
<proteinExistence type="predicted"/>
<evidence type="ECO:0000256" key="2">
    <source>
        <dbReference type="SAM" id="Phobius"/>
    </source>
</evidence>
<dbReference type="Proteomes" id="UP000228945">
    <property type="component" value="Chromosome"/>
</dbReference>